<evidence type="ECO:0000256" key="3">
    <source>
        <dbReference type="ARBA" id="ARBA00022782"/>
    </source>
</evidence>
<feature type="region of interest" description="Disordered" evidence="8">
    <location>
        <begin position="1"/>
        <end position="25"/>
    </location>
</feature>
<feature type="compositionally biased region" description="Basic and acidic residues" evidence="8">
    <location>
        <begin position="1"/>
        <end position="22"/>
    </location>
</feature>
<dbReference type="PROSITE" id="PS51294">
    <property type="entry name" value="HTH_MYB"/>
    <property type="match status" value="1"/>
</dbReference>
<dbReference type="GO" id="GO:0000976">
    <property type="term" value="F:transcription cis-regulatory region binding"/>
    <property type="evidence" value="ECO:0007669"/>
    <property type="project" value="InterPro"/>
</dbReference>
<dbReference type="SUPFAM" id="SSF46689">
    <property type="entry name" value="Homeodomain-like"/>
    <property type="match status" value="1"/>
</dbReference>
<dbReference type="NCBIfam" id="TIGR01557">
    <property type="entry name" value="myb_SHAQKYF"/>
    <property type="match status" value="1"/>
</dbReference>
<evidence type="ECO:0000313" key="10">
    <source>
        <dbReference type="EMBL" id="KAJ1693662.1"/>
    </source>
</evidence>
<evidence type="ECO:0000313" key="11">
    <source>
        <dbReference type="Proteomes" id="UP001151287"/>
    </source>
</evidence>
<keyword evidence="6" id="KW-0804">Transcription</keyword>
<evidence type="ECO:0000256" key="1">
    <source>
        <dbReference type="ARBA" id="ARBA00004123"/>
    </source>
</evidence>
<dbReference type="GO" id="GO:0005634">
    <property type="term" value="C:nucleus"/>
    <property type="evidence" value="ECO:0007669"/>
    <property type="project" value="UniProtKB-SubCell"/>
</dbReference>
<evidence type="ECO:0000256" key="6">
    <source>
        <dbReference type="ARBA" id="ARBA00023163"/>
    </source>
</evidence>
<evidence type="ECO:0000259" key="9">
    <source>
        <dbReference type="PROSITE" id="PS51294"/>
    </source>
</evidence>
<dbReference type="PANTHER" id="PTHR31496:SF3">
    <property type="entry name" value="TRANSCRIPTION REPRESSOR KAN1"/>
    <property type="match status" value="1"/>
</dbReference>
<keyword evidence="4" id="KW-0805">Transcription regulation</keyword>
<protein>
    <recommendedName>
        <fullName evidence="9">HTH myb-type domain-containing protein</fullName>
    </recommendedName>
</protein>
<dbReference type="FunFam" id="1.10.10.60:FF:000002">
    <property type="entry name" value="Myb family transcription factor"/>
    <property type="match status" value="1"/>
</dbReference>
<keyword evidence="5" id="KW-0238">DNA-binding</keyword>
<evidence type="ECO:0000256" key="4">
    <source>
        <dbReference type="ARBA" id="ARBA00023015"/>
    </source>
</evidence>
<dbReference type="GO" id="GO:0010158">
    <property type="term" value="P:abaxial cell fate specification"/>
    <property type="evidence" value="ECO:0007669"/>
    <property type="project" value="InterPro"/>
</dbReference>
<dbReference type="InterPro" id="IPR006447">
    <property type="entry name" value="Myb_dom_plants"/>
</dbReference>
<feature type="domain" description="HTH myb-type" evidence="9">
    <location>
        <begin position="32"/>
        <end position="92"/>
    </location>
</feature>
<comment type="subcellular location">
    <subcellularLocation>
        <location evidence="1">Nucleus</location>
    </subcellularLocation>
</comment>
<dbReference type="InterPro" id="IPR001005">
    <property type="entry name" value="SANT/Myb"/>
</dbReference>
<keyword evidence="2" id="KW-0217">Developmental protein</keyword>
<proteinExistence type="predicted"/>
<keyword evidence="7" id="KW-0539">Nucleus</keyword>
<comment type="caution">
    <text evidence="10">The sequence shown here is derived from an EMBL/GenBank/DDBJ whole genome shotgun (WGS) entry which is preliminary data.</text>
</comment>
<dbReference type="PANTHER" id="PTHR31496">
    <property type="entry name" value="TRANSCRIPTION FACTOR KAN2-RELATED"/>
    <property type="match status" value="1"/>
</dbReference>
<evidence type="ECO:0000256" key="7">
    <source>
        <dbReference type="ARBA" id="ARBA00023242"/>
    </source>
</evidence>
<dbReference type="InterPro" id="IPR044847">
    <property type="entry name" value="KAN_fam"/>
</dbReference>
<keyword evidence="3" id="KW-0221">Differentiation</keyword>
<dbReference type="InterPro" id="IPR017930">
    <property type="entry name" value="Myb_dom"/>
</dbReference>
<reference evidence="10" key="1">
    <citation type="journal article" date="2022" name="Cell">
        <title>Repeat-based holocentromeres influence genome architecture and karyotype evolution.</title>
        <authorList>
            <person name="Hofstatter P.G."/>
            <person name="Thangavel G."/>
            <person name="Lux T."/>
            <person name="Neumann P."/>
            <person name="Vondrak T."/>
            <person name="Novak P."/>
            <person name="Zhang M."/>
            <person name="Costa L."/>
            <person name="Castellani M."/>
            <person name="Scott A."/>
            <person name="Toegelov H."/>
            <person name="Fuchs J."/>
            <person name="Mata-Sucre Y."/>
            <person name="Dias Y."/>
            <person name="Vanzela A.L.L."/>
            <person name="Huettel B."/>
            <person name="Almeida C.C.S."/>
            <person name="Simkova H."/>
            <person name="Souza G."/>
            <person name="Pedrosa-Harand A."/>
            <person name="Macas J."/>
            <person name="Mayer K.F.X."/>
            <person name="Houben A."/>
            <person name="Marques A."/>
        </authorList>
    </citation>
    <scope>NUCLEOTIDE SEQUENCE</scope>
    <source>
        <strain evidence="10">RhyBre1mFocal</strain>
    </source>
</reference>
<sequence length="292" mass="32508">MARKEVKREGGDGENSDQKSEKNVAIMRPYLRSKVPRLRWTPDLHRCFVQAIEMLGGEERATPKMILHLMDVKGITIAHVKSHLQLYRNMRSDNVRPGIVQERKRSSEDNDTGGDEAKNGNDVSFELCSKPTKESSLTPLKRSRIETKLMQKSLWLDGYKQAIAMEKRIKEAGLLGDDCANAFMRKCFECSENQVCFHPFKVLGQNGALCATMLTVKEKNANICSLHDSRTSKEHFMGNEVIDDCALSLSLSLNPITSRIEKPSTSESSCIVSSSNGGGSMNLDLTLSIPGL</sequence>
<dbReference type="InterPro" id="IPR009057">
    <property type="entry name" value="Homeodomain-like_sf"/>
</dbReference>
<dbReference type="Pfam" id="PF00249">
    <property type="entry name" value="Myb_DNA-binding"/>
    <property type="match status" value="1"/>
</dbReference>
<evidence type="ECO:0000256" key="5">
    <source>
        <dbReference type="ARBA" id="ARBA00023125"/>
    </source>
</evidence>
<name>A0A9Q0CGR3_9POAL</name>
<dbReference type="Proteomes" id="UP001151287">
    <property type="component" value="Unassembled WGS sequence"/>
</dbReference>
<dbReference type="AlphaFoldDB" id="A0A9Q0CGR3"/>
<feature type="region of interest" description="Disordered" evidence="8">
    <location>
        <begin position="95"/>
        <end position="123"/>
    </location>
</feature>
<gene>
    <name evidence="10" type="ORF">LUZ63_010360</name>
</gene>
<dbReference type="EMBL" id="JAMQYH010000003">
    <property type="protein sequence ID" value="KAJ1693662.1"/>
    <property type="molecule type" value="Genomic_DNA"/>
</dbReference>
<accession>A0A9Q0CGR3</accession>
<dbReference type="GO" id="GO:0006355">
    <property type="term" value="P:regulation of DNA-templated transcription"/>
    <property type="evidence" value="ECO:0007669"/>
    <property type="project" value="InterPro"/>
</dbReference>
<dbReference type="OrthoDB" id="551907at2759"/>
<dbReference type="Gene3D" id="1.10.10.60">
    <property type="entry name" value="Homeodomain-like"/>
    <property type="match status" value="1"/>
</dbReference>
<evidence type="ECO:0000256" key="2">
    <source>
        <dbReference type="ARBA" id="ARBA00022473"/>
    </source>
</evidence>
<evidence type="ECO:0000256" key="8">
    <source>
        <dbReference type="SAM" id="MobiDB-lite"/>
    </source>
</evidence>
<organism evidence="10 11">
    <name type="scientific">Rhynchospora breviuscula</name>
    <dbReference type="NCBI Taxonomy" id="2022672"/>
    <lineage>
        <taxon>Eukaryota</taxon>
        <taxon>Viridiplantae</taxon>
        <taxon>Streptophyta</taxon>
        <taxon>Embryophyta</taxon>
        <taxon>Tracheophyta</taxon>
        <taxon>Spermatophyta</taxon>
        <taxon>Magnoliopsida</taxon>
        <taxon>Liliopsida</taxon>
        <taxon>Poales</taxon>
        <taxon>Cyperaceae</taxon>
        <taxon>Cyperoideae</taxon>
        <taxon>Rhynchosporeae</taxon>
        <taxon>Rhynchospora</taxon>
    </lineage>
</organism>
<keyword evidence="11" id="KW-1185">Reference proteome</keyword>